<dbReference type="EMBL" id="CM001881">
    <property type="protein sequence ID" value="EOY22821.1"/>
    <property type="molecule type" value="Genomic_DNA"/>
</dbReference>
<keyword evidence="2" id="KW-1185">Reference proteome</keyword>
<dbReference type="Gramene" id="EOY22821">
    <property type="protein sequence ID" value="EOY22821"/>
    <property type="gene ID" value="TCM_014879"/>
</dbReference>
<name>A0A061FZY4_THECC</name>
<protein>
    <submittedName>
        <fullName evidence="1">Uncharacterized protein</fullName>
    </submittedName>
</protein>
<dbReference type="InParanoid" id="A0A061FZY4"/>
<sequence length="77" mass="8595">MTALAILPLRQLQCHFLSQFQLLLPELYPPLKSEQSSFPHKHLFCFASESLVPSDAFLKASSTTGMISLIMLSSLWG</sequence>
<evidence type="ECO:0000313" key="2">
    <source>
        <dbReference type="Proteomes" id="UP000026915"/>
    </source>
</evidence>
<dbReference type="AlphaFoldDB" id="A0A061FZY4"/>
<organism evidence="1 2">
    <name type="scientific">Theobroma cacao</name>
    <name type="common">Cacao</name>
    <name type="synonym">Cocoa</name>
    <dbReference type="NCBI Taxonomy" id="3641"/>
    <lineage>
        <taxon>Eukaryota</taxon>
        <taxon>Viridiplantae</taxon>
        <taxon>Streptophyta</taxon>
        <taxon>Embryophyta</taxon>
        <taxon>Tracheophyta</taxon>
        <taxon>Spermatophyta</taxon>
        <taxon>Magnoliopsida</taxon>
        <taxon>eudicotyledons</taxon>
        <taxon>Gunneridae</taxon>
        <taxon>Pentapetalae</taxon>
        <taxon>rosids</taxon>
        <taxon>malvids</taxon>
        <taxon>Malvales</taxon>
        <taxon>Malvaceae</taxon>
        <taxon>Byttnerioideae</taxon>
        <taxon>Theobroma</taxon>
    </lineage>
</organism>
<dbReference type="Proteomes" id="UP000026915">
    <property type="component" value="Chromosome 3"/>
</dbReference>
<evidence type="ECO:0000313" key="1">
    <source>
        <dbReference type="EMBL" id="EOY22821.1"/>
    </source>
</evidence>
<accession>A0A061FZY4</accession>
<gene>
    <name evidence="1" type="ORF">TCM_014879</name>
</gene>
<dbReference type="HOGENOM" id="CLU_2643024_0_0_1"/>
<reference evidence="1 2" key="1">
    <citation type="journal article" date="2013" name="Genome Biol.">
        <title>The genome sequence of the most widely cultivated cacao type and its use to identify candidate genes regulating pod color.</title>
        <authorList>
            <person name="Motamayor J.C."/>
            <person name="Mockaitis K."/>
            <person name="Schmutz J."/>
            <person name="Haiminen N."/>
            <person name="Iii D.L."/>
            <person name="Cornejo O."/>
            <person name="Findley S.D."/>
            <person name="Zheng P."/>
            <person name="Utro F."/>
            <person name="Royaert S."/>
            <person name="Saski C."/>
            <person name="Jenkins J."/>
            <person name="Podicheti R."/>
            <person name="Zhao M."/>
            <person name="Scheffler B.E."/>
            <person name="Stack J.C."/>
            <person name="Feltus F.A."/>
            <person name="Mustiga G.M."/>
            <person name="Amores F."/>
            <person name="Phillips W."/>
            <person name="Marelli J.P."/>
            <person name="May G.D."/>
            <person name="Shapiro H."/>
            <person name="Ma J."/>
            <person name="Bustamante C.D."/>
            <person name="Schnell R.J."/>
            <person name="Main D."/>
            <person name="Gilbert D."/>
            <person name="Parida L."/>
            <person name="Kuhn D.N."/>
        </authorList>
    </citation>
    <scope>NUCLEOTIDE SEQUENCE [LARGE SCALE GENOMIC DNA]</scope>
    <source>
        <strain evidence="2">cv. Matina 1-6</strain>
    </source>
</reference>
<proteinExistence type="predicted"/>